<keyword evidence="1" id="KW-0378">Hydrolase</keyword>
<evidence type="ECO:0000256" key="1">
    <source>
        <dbReference type="ARBA" id="ARBA00022801"/>
    </source>
</evidence>
<evidence type="ECO:0000256" key="3">
    <source>
        <dbReference type="SAM" id="Phobius"/>
    </source>
</evidence>
<feature type="compositionally biased region" description="Polar residues" evidence="2">
    <location>
        <begin position="461"/>
        <end position="484"/>
    </location>
</feature>
<proteinExistence type="predicted"/>
<feature type="compositionally biased region" description="Basic and acidic residues" evidence="2">
    <location>
        <begin position="524"/>
        <end position="534"/>
    </location>
</feature>
<organism evidence="4">
    <name type="scientific">Riboviria sp</name>
    <dbReference type="NCBI Taxonomy" id="2585031"/>
    <lineage>
        <taxon>Viruses</taxon>
        <taxon>Riboviria</taxon>
    </lineage>
</organism>
<feature type="region of interest" description="Disordered" evidence="2">
    <location>
        <begin position="461"/>
        <end position="557"/>
    </location>
</feature>
<dbReference type="GO" id="GO:0016787">
    <property type="term" value="F:hydrolase activity"/>
    <property type="evidence" value="ECO:0007669"/>
    <property type="project" value="UniProtKB-KW"/>
</dbReference>
<name>A0A8K1U2B4_9VIRU</name>
<sequence>MRAVAAVFAVVALNATFEYLMLREYWASLLLCLTHRLCDWEGLFRPVVALLAILTAVMAYWVAERFEYNDKQPHMPSTAHRLREEQKRPKKPVASTTEDAIQAFAQSLMPEAYQPDSPYSMSSAPSFQASIWTDVTGEWILMGHALRIDDYLLVNHHTLIRAPQEVLTLMIIRSGRATVSVPLSKFVFSELYEDIWYAPIGDLALTGLTTLKVAHVEDKHVVQISTDYKTENSSTGVIENDPAWGMVTYHGSTRRGFSGAAYYVGKRAYAMHALGGNDANRGYSLSYLAQKIKRQESSDYLALTNALRVATNRRLVSKRVAPGEVEIFHLGRYYIIDSAEAEELLSPDFESSRLPRKATREMATQTFDFESQELGNGMSPQSYGGAWLRDLVTGFLPPASPEAPCQDDWETHTTSSGPQEDPKQFQEALRSIQDSLSKQHEMLASLQTANVSTLRRLTQLEMSSNTHSLPTAPKSRTQKSSSEPLQALTKVLQQALGSSPNRQRSGKRSGGTAYGARTFQPSRSFKERSNKDSGRSPNRAESANAGAPATAAPVQQT</sequence>
<dbReference type="EMBL" id="MW239330">
    <property type="protein sequence ID" value="UGO57320.1"/>
    <property type="molecule type" value="Genomic_RNA"/>
</dbReference>
<dbReference type="SUPFAM" id="SSF50494">
    <property type="entry name" value="Trypsin-like serine proteases"/>
    <property type="match status" value="1"/>
</dbReference>
<keyword evidence="3" id="KW-0472">Membrane</keyword>
<protein>
    <submittedName>
        <fullName evidence="4">Uncharacterized protein</fullName>
    </submittedName>
</protein>
<feature type="compositionally biased region" description="Polar residues" evidence="2">
    <location>
        <begin position="491"/>
        <end position="503"/>
    </location>
</feature>
<feature type="compositionally biased region" description="Low complexity" evidence="2">
    <location>
        <begin position="540"/>
        <end position="557"/>
    </location>
</feature>
<keyword evidence="3" id="KW-1133">Transmembrane helix</keyword>
<feature type="transmembrane region" description="Helical" evidence="3">
    <location>
        <begin position="43"/>
        <end position="63"/>
    </location>
</feature>
<evidence type="ECO:0000256" key="2">
    <source>
        <dbReference type="SAM" id="MobiDB-lite"/>
    </source>
</evidence>
<feature type="region of interest" description="Disordered" evidence="2">
    <location>
        <begin position="399"/>
        <end position="423"/>
    </location>
</feature>
<dbReference type="InterPro" id="IPR009003">
    <property type="entry name" value="Peptidase_S1_PA"/>
</dbReference>
<keyword evidence="3" id="KW-0812">Transmembrane</keyword>
<feature type="region of interest" description="Disordered" evidence="2">
    <location>
        <begin position="74"/>
        <end position="93"/>
    </location>
</feature>
<evidence type="ECO:0000313" key="4">
    <source>
        <dbReference type="EMBL" id="UGO57320.1"/>
    </source>
</evidence>
<accession>A0A8K1U2B4</accession>
<reference evidence="4" key="1">
    <citation type="submission" date="2020-11" db="EMBL/GenBank/DDBJ databases">
        <title>RNA virus dark matter in the feces of wild birds.</title>
        <authorList>
            <person name="Lu X."/>
            <person name="Yang X.S."/>
            <person name="Zhang W."/>
        </authorList>
    </citation>
    <scope>NUCLEOTIDE SEQUENCE</scope>
    <source>
        <strain evidence="4">Willowwarbler174con39</strain>
    </source>
</reference>